<organism evidence="6">
    <name type="scientific">Anthurium amnicola</name>
    <dbReference type="NCBI Taxonomy" id="1678845"/>
    <lineage>
        <taxon>Eukaryota</taxon>
        <taxon>Viridiplantae</taxon>
        <taxon>Streptophyta</taxon>
        <taxon>Embryophyta</taxon>
        <taxon>Tracheophyta</taxon>
        <taxon>Spermatophyta</taxon>
        <taxon>Magnoliopsida</taxon>
        <taxon>Liliopsida</taxon>
        <taxon>Araceae</taxon>
        <taxon>Pothoideae</taxon>
        <taxon>Potheae</taxon>
        <taxon>Anthurium</taxon>
    </lineage>
</organism>
<keyword evidence="3" id="KW-0597">Phosphoprotein</keyword>
<evidence type="ECO:0000256" key="1">
    <source>
        <dbReference type="ARBA" id="ARBA00004496"/>
    </source>
</evidence>
<dbReference type="Pfam" id="PF24747">
    <property type="entry name" value="Zn-ribbon_GIR1"/>
    <property type="match status" value="1"/>
</dbReference>
<dbReference type="InterPro" id="IPR036020">
    <property type="entry name" value="WW_dom_sf"/>
</dbReference>
<keyword evidence="2" id="KW-0963">Cytoplasm</keyword>
<feature type="region of interest" description="Disordered" evidence="4">
    <location>
        <begin position="109"/>
        <end position="212"/>
    </location>
</feature>
<feature type="non-terminal residue" evidence="6">
    <location>
        <position position="1"/>
    </location>
</feature>
<name>A0A1D1XY11_9ARAE</name>
<evidence type="ECO:0000256" key="3">
    <source>
        <dbReference type="ARBA" id="ARBA00022553"/>
    </source>
</evidence>
<evidence type="ECO:0000259" key="5">
    <source>
        <dbReference type="PROSITE" id="PS50020"/>
    </source>
</evidence>
<dbReference type="GO" id="GO:0005737">
    <property type="term" value="C:cytoplasm"/>
    <property type="evidence" value="ECO:0007669"/>
    <property type="project" value="UniProtKB-SubCell"/>
</dbReference>
<reference evidence="6" key="1">
    <citation type="submission" date="2015-07" db="EMBL/GenBank/DDBJ databases">
        <title>Transcriptome Assembly of Anthurium amnicola.</title>
        <authorList>
            <person name="Suzuki J."/>
        </authorList>
    </citation>
    <scope>NUCLEOTIDE SEQUENCE</scope>
</reference>
<accession>A0A1D1XY11</accession>
<dbReference type="EMBL" id="GDJX01020648">
    <property type="protein sequence ID" value="JAT47288.1"/>
    <property type="molecule type" value="Transcribed_RNA"/>
</dbReference>
<evidence type="ECO:0000256" key="2">
    <source>
        <dbReference type="ARBA" id="ARBA00022490"/>
    </source>
</evidence>
<proteinExistence type="predicted"/>
<evidence type="ECO:0000256" key="4">
    <source>
        <dbReference type="SAM" id="MobiDB-lite"/>
    </source>
</evidence>
<dbReference type="SUPFAM" id="SSF51045">
    <property type="entry name" value="WW domain"/>
    <property type="match status" value="1"/>
</dbReference>
<dbReference type="PANTHER" id="PTHR14791:SF29">
    <property type="entry name" value="PROTEIN KIBRA"/>
    <property type="match status" value="1"/>
</dbReference>
<dbReference type="AlphaFoldDB" id="A0A1D1XY11"/>
<dbReference type="InterPro" id="IPR001202">
    <property type="entry name" value="WW_dom"/>
</dbReference>
<dbReference type="InterPro" id="IPR056440">
    <property type="entry name" value="Zn-ribbon_GIR1"/>
</dbReference>
<dbReference type="InterPro" id="IPR051105">
    <property type="entry name" value="WWC/KIBRA_Hippo_Reg"/>
</dbReference>
<dbReference type="PANTHER" id="PTHR14791">
    <property type="entry name" value="BOMB/KIRA PROTEINS"/>
    <property type="match status" value="1"/>
</dbReference>
<dbReference type="Gene3D" id="2.20.70.10">
    <property type="match status" value="1"/>
</dbReference>
<protein>
    <recommendedName>
        <fullName evidence="5">WW domain-containing protein</fullName>
    </recommendedName>
</protein>
<feature type="domain" description="WW" evidence="5">
    <location>
        <begin position="79"/>
        <end position="113"/>
    </location>
</feature>
<comment type="subcellular location">
    <subcellularLocation>
        <location evidence="1">Cytoplasm</location>
    </subcellularLocation>
</comment>
<gene>
    <name evidence="6" type="ORF">g.106909</name>
</gene>
<evidence type="ECO:0000313" key="6">
    <source>
        <dbReference type="EMBL" id="JAT47288.1"/>
    </source>
</evidence>
<feature type="compositionally biased region" description="Acidic residues" evidence="4">
    <location>
        <begin position="123"/>
        <end position="149"/>
    </location>
</feature>
<sequence length="262" mass="27938">PPSYRCALFLPLLPSSSPASPMAAPNIDMIAASLRSCSLAGKTAPSQAPAPFRVVGRDLPGEGAAAASADTTLDLNSDVALPYHWEQCLDLKTGKIYYINWSTGAKSMEDPRKFAGFGGDGYFSEDEDDDRGDGDEADDENDEDEDEDEMSRRGKSPKLDLRLNLSTHHGHDGADNGNSPNSSSSPSSSPPSSCLSSETEQGRRSGSPEATSMVLVGCPRCLMYVMLAGDDPKCPKCKSTVLLDFLNDPKNAATPTKKTRKN</sequence>
<feature type="compositionally biased region" description="Low complexity" evidence="4">
    <location>
        <begin position="179"/>
        <end position="197"/>
    </location>
</feature>
<dbReference type="PROSITE" id="PS50020">
    <property type="entry name" value="WW_DOMAIN_2"/>
    <property type="match status" value="1"/>
</dbReference>